<reference evidence="9 10" key="1">
    <citation type="submission" date="2015-12" db="EMBL/GenBank/DDBJ databases">
        <title>Haloprofundus marisrubri gen. nov., sp. nov., an extremely halophilic archaeon isolated from the Discovery deep brine-seawater interface in the Red Sea.</title>
        <authorList>
            <person name="Zhang G."/>
            <person name="Stingl U."/>
            <person name="Rashid M."/>
        </authorList>
    </citation>
    <scope>NUCLEOTIDE SEQUENCE [LARGE SCALE GENOMIC DNA]</scope>
    <source>
        <strain evidence="9 10">SB9</strain>
    </source>
</reference>
<dbReference type="Gene3D" id="2.60.40.420">
    <property type="entry name" value="Cupredoxins - blue copper proteins"/>
    <property type="match status" value="1"/>
</dbReference>
<keyword evidence="2 5" id="KW-0479">Metal-binding</keyword>
<organism evidence="9 10">
    <name type="scientific">Haloprofundus marisrubri</name>
    <dbReference type="NCBI Taxonomy" id="1514971"/>
    <lineage>
        <taxon>Archaea</taxon>
        <taxon>Methanobacteriati</taxon>
        <taxon>Methanobacteriota</taxon>
        <taxon>Stenosarchaea group</taxon>
        <taxon>Halobacteria</taxon>
        <taxon>Halobacteriales</taxon>
        <taxon>Haloferacaceae</taxon>
        <taxon>Haloprofundus</taxon>
    </lineage>
</organism>
<keyword evidence="7" id="KW-0472">Membrane</keyword>
<dbReference type="PROSITE" id="PS00196">
    <property type="entry name" value="COPPER_BLUE"/>
    <property type="match status" value="1"/>
</dbReference>
<feature type="region of interest" description="Disordered" evidence="6">
    <location>
        <begin position="21"/>
        <end position="51"/>
    </location>
</feature>
<feature type="binding site" evidence="5">
    <location>
        <position position="138"/>
    </location>
    <ligand>
        <name>Cu cation</name>
        <dbReference type="ChEBI" id="CHEBI:23378"/>
    </ligand>
</feature>
<dbReference type="EMBL" id="LOPU01000018">
    <property type="protein sequence ID" value="KTG09798.1"/>
    <property type="molecule type" value="Genomic_DNA"/>
</dbReference>
<name>A0A0W1R8V9_9EURY</name>
<dbReference type="InterPro" id="IPR028871">
    <property type="entry name" value="BlueCu_1_BS"/>
</dbReference>
<evidence type="ECO:0000256" key="3">
    <source>
        <dbReference type="ARBA" id="ARBA00022982"/>
    </source>
</evidence>
<evidence type="ECO:0000256" key="5">
    <source>
        <dbReference type="PIRSR" id="PIRSR602387-1"/>
    </source>
</evidence>
<dbReference type="InterPro" id="IPR006311">
    <property type="entry name" value="TAT_signal"/>
</dbReference>
<comment type="cofactor">
    <cofactor evidence="5">
        <name>Cu(2+)</name>
        <dbReference type="ChEBI" id="CHEBI:29036"/>
    </cofactor>
    <text evidence="5">The crystal structure with reduced Cu(1+) has also been determined.</text>
</comment>
<feature type="transmembrane region" description="Helical" evidence="7">
    <location>
        <begin position="176"/>
        <end position="196"/>
    </location>
</feature>
<dbReference type="PROSITE" id="PS51318">
    <property type="entry name" value="TAT"/>
    <property type="match status" value="1"/>
</dbReference>
<evidence type="ECO:0000313" key="10">
    <source>
        <dbReference type="Proteomes" id="UP000054387"/>
    </source>
</evidence>
<evidence type="ECO:0000256" key="7">
    <source>
        <dbReference type="SAM" id="Phobius"/>
    </source>
</evidence>
<evidence type="ECO:0000256" key="1">
    <source>
        <dbReference type="ARBA" id="ARBA00022448"/>
    </source>
</evidence>
<dbReference type="GO" id="GO:0005507">
    <property type="term" value="F:copper ion binding"/>
    <property type="evidence" value="ECO:0007669"/>
    <property type="project" value="InterPro"/>
</dbReference>
<comment type="caution">
    <text evidence="9">The sequence shown here is derived from an EMBL/GenBank/DDBJ whole genome shotgun (WGS) entry which is preliminary data.</text>
</comment>
<keyword evidence="1" id="KW-0813">Transport</keyword>
<evidence type="ECO:0000256" key="4">
    <source>
        <dbReference type="ARBA" id="ARBA00023008"/>
    </source>
</evidence>
<dbReference type="Proteomes" id="UP000054387">
    <property type="component" value="Unassembled WGS sequence"/>
</dbReference>
<evidence type="ECO:0000256" key="6">
    <source>
        <dbReference type="SAM" id="MobiDB-lite"/>
    </source>
</evidence>
<dbReference type="GO" id="GO:0009055">
    <property type="term" value="F:electron transfer activity"/>
    <property type="evidence" value="ECO:0007669"/>
    <property type="project" value="InterPro"/>
</dbReference>
<dbReference type="STRING" id="1514971.AUR64_09195"/>
<dbReference type="InterPro" id="IPR000923">
    <property type="entry name" value="BlueCu_1"/>
</dbReference>
<keyword evidence="7" id="KW-1133">Transmembrane helix</keyword>
<dbReference type="NCBIfam" id="TIGR03102">
    <property type="entry name" value="halo_cynanin"/>
    <property type="match status" value="1"/>
</dbReference>
<dbReference type="OrthoDB" id="186995at2157"/>
<dbReference type="InterPro" id="IPR002387">
    <property type="entry name" value="Plastocyanin"/>
</dbReference>
<dbReference type="AlphaFoldDB" id="A0A0W1R8V9"/>
<keyword evidence="4 5" id="KW-0186">Copper</keyword>
<evidence type="ECO:0000256" key="2">
    <source>
        <dbReference type="ARBA" id="ARBA00022723"/>
    </source>
</evidence>
<feature type="binding site" evidence="5">
    <location>
        <position position="143"/>
    </location>
    <ligand>
        <name>Cu cation</name>
        <dbReference type="ChEBI" id="CHEBI:23378"/>
    </ligand>
</feature>
<dbReference type="InterPro" id="IPR008972">
    <property type="entry name" value="Cupredoxin"/>
</dbReference>
<keyword evidence="3" id="KW-0249">Electron transport</keyword>
<evidence type="ECO:0000259" key="8">
    <source>
        <dbReference type="Pfam" id="PF00127"/>
    </source>
</evidence>
<proteinExistence type="predicted"/>
<dbReference type="CDD" id="cd04220">
    <property type="entry name" value="Halocyanin"/>
    <property type="match status" value="1"/>
</dbReference>
<feature type="domain" description="Blue (type 1) copper" evidence="8">
    <location>
        <begin position="63"/>
        <end position="149"/>
    </location>
</feature>
<accession>A0A0W1R8V9</accession>
<sequence length="208" mass="21046">MKRREFLRAAGGSAAAAAAASGTAAAQEEGGGGGQQPDFGSWLSGVDGGTQDMRGQSEVTVQVGASGNGGAYAFQPAGIWVDSGTTVTWEWTGEGGGHNVAHAGGPGDYTSETSSEAGFTFEYTFEEGGISEYQCEPHAGLGMKGAVAVGEDVPTVAAGGGEKELEELGVPVQAHWVGSATILGIIVTIIYSFYILKYGESANTGRGQ</sequence>
<dbReference type="SUPFAM" id="SSF49503">
    <property type="entry name" value="Cupredoxins"/>
    <property type="match status" value="1"/>
</dbReference>
<protein>
    <submittedName>
        <fullName evidence="9">Halocyanin</fullName>
    </submittedName>
</protein>
<keyword evidence="10" id="KW-1185">Reference proteome</keyword>
<dbReference type="PRINTS" id="PR00157">
    <property type="entry name" value="PLASTOCYANIN"/>
</dbReference>
<dbReference type="RefSeq" id="WP_058581153.1">
    <property type="nucleotide sequence ID" value="NZ_LOPU01000018.1"/>
</dbReference>
<feature type="binding site" evidence="5">
    <location>
        <position position="135"/>
    </location>
    <ligand>
        <name>Cu cation</name>
        <dbReference type="ChEBI" id="CHEBI:23378"/>
    </ligand>
</feature>
<keyword evidence="7" id="KW-0812">Transmembrane</keyword>
<dbReference type="InterPro" id="IPR017533">
    <property type="entry name" value="Halocyanin"/>
</dbReference>
<gene>
    <name evidence="9" type="ORF">AUR64_09195</name>
</gene>
<feature type="binding site" evidence="5">
    <location>
        <position position="98"/>
    </location>
    <ligand>
        <name>Cu cation</name>
        <dbReference type="ChEBI" id="CHEBI:23378"/>
    </ligand>
</feature>
<evidence type="ECO:0000313" key="9">
    <source>
        <dbReference type="EMBL" id="KTG09798.1"/>
    </source>
</evidence>
<dbReference type="Pfam" id="PF00127">
    <property type="entry name" value="Copper-bind"/>
    <property type="match status" value="1"/>
</dbReference>